<evidence type="ECO:0000313" key="2">
    <source>
        <dbReference type="Proteomes" id="UP001318321"/>
    </source>
</evidence>
<dbReference type="EMBL" id="JAAQTO010000002">
    <property type="protein sequence ID" value="NIC03968.1"/>
    <property type="molecule type" value="Genomic_DNA"/>
</dbReference>
<dbReference type="RefSeq" id="WP_167110057.1">
    <property type="nucleotide sequence ID" value="NZ_JAAQTO010000002.1"/>
</dbReference>
<protein>
    <submittedName>
        <fullName evidence="1">Uncharacterized protein</fullName>
    </submittedName>
</protein>
<proteinExistence type="predicted"/>
<sequence length="92" mass="9977">MKTKTMLIAAAVGLGAYVLTRPKAELPRMNPDLWAVSLWGKSGLSEQTKWFYQDFLSQGYEPEAASRAAQTSAVAESLNERLGWNGGSLGSL</sequence>
<reference evidence="1 2" key="1">
    <citation type="submission" date="2020-03" db="EMBL/GenBank/DDBJ databases">
        <title>Identification of Halomonas strains.</title>
        <authorList>
            <person name="Xiao Z."/>
            <person name="Dong F."/>
            <person name="Wang Z."/>
            <person name="Zhao J.-Y."/>
        </authorList>
    </citation>
    <scope>NUCLEOTIDE SEQUENCE [LARGE SCALE GENOMIC DNA]</scope>
    <source>
        <strain evidence="1 2">DX6</strain>
    </source>
</reference>
<accession>A0ABX0PP48</accession>
<keyword evidence="2" id="KW-1185">Reference proteome</keyword>
<dbReference type="Proteomes" id="UP001318321">
    <property type="component" value="Unassembled WGS sequence"/>
</dbReference>
<gene>
    <name evidence="1" type="ORF">HBJ55_00800</name>
</gene>
<organism evidence="1 2">
    <name type="scientific">Billgrantia bachuensis</name>
    <dbReference type="NCBI Taxonomy" id="2717286"/>
    <lineage>
        <taxon>Bacteria</taxon>
        <taxon>Pseudomonadati</taxon>
        <taxon>Pseudomonadota</taxon>
        <taxon>Gammaproteobacteria</taxon>
        <taxon>Oceanospirillales</taxon>
        <taxon>Halomonadaceae</taxon>
        <taxon>Billgrantia</taxon>
    </lineage>
</organism>
<evidence type="ECO:0000313" key="1">
    <source>
        <dbReference type="EMBL" id="NIC03968.1"/>
    </source>
</evidence>
<name>A0ABX0PP48_9GAMM</name>
<comment type="caution">
    <text evidence="1">The sequence shown here is derived from an EMBL/GenBank/DDBJ whole genome shotgun (WGS) entry which is preliminary data.</text>
</comment>